<dbReference type="Proteomes" id="UP000067320">
    <property type="component" value="Chromosome"/>
</dbReference>
<feature type="chain" id="PRO_5009968143" description="Secreted protein" evidence="1">
    <location>
        <begin position="22"/>
        <end position="97"/>
    </location>
</feature>
<reference evidence="3" key="1">
    <citation type="submission" date="2012-07" db="EMBL/GenBank/DDBJ databases">
        <authorList>
            <person name="Cummings C."/>
        </authorList>
    </citation>
    <scope>NUCLEOTIDE SEQUENCE</scope>
    <source>
        <strain evidence="3">1330</strain>
    </source>
</reference>
<protein>
    <recommendedName>
        <fullName evidence="6">Secreted protein</fullName>
    </recommendedName>
</protein>
<evidence type="ECO:0000256" key="1">
    <source>
        <dbReference type="SAM" id="SignalP"/>
    </source>
</evidence>
<feature type="signal peptide" evidence="1">
    <location>
        <begin position="1"/>
        <end position="21"/>
    </location>
</feature>
<dbReference type="RefSeq" id="WP_007676540.1">
    <property type="nucleotide sequence ID" value="NZ_CAKW01000104.1"/>
</dbReference>
<dbReference type="OrthoDB" id="8720220at2"/>
<evidence type="ECO:0000313" key="3">
    <source>
        <dbReference type="EMBL" id="CCJ73568.1"/>
    </source>
</evidence>
<reference evidence="5" key="2">
    <citation type="submission" date="2015-07" db="EMBL/GenBank/DDBJ databases">
        <authorList>
            <person name="Moine D."/>
            <person name="Kassam M."/>
        </authorList>
    </citation>
    <scope>NUCLEOTIDE SEQUENCE [LARGE SCALE GENOMIC DNA]</scope>
    <source>
        <strain evidence="5">LMG 26250</strain>
    </source>
</reference>
<dbReference type="EMBL" id="CP012264">
    <property type="protein sequence ID" value="ALB62603.1"/>
    <property type="molecule type" value="Genomic_DNA"/>
</dbReference>
<dbReference type="AlphaFoldDB" id="K8A1U6"/>
<evidence type="ECO:0008006" key="6">
    <source>
        <dbReference type="Google" id="ProtNLM"/>
    </source>
</evidence>
<dbReference type="EMBL" id="CAKW01000104">
    <property type="protein sequence ID" value="CCJ73568.1"/>
    <property type="molecule type" value="Genomic_DNA"/>
</dbReference>
<organism evidence="3 4">
    <name type="scientific">Cronobacter condimenti 1330</name>
    <dbReference type="NCBI Taxonomy" id="1073999"/>
    <lineage>
        <taxon>Bacteria</taxon>
        <taxon>Pseudomonadati</taxon>
        <taxon>Pseudomonadota</taxon>
        <taxon>Gammaproteobacteria</taxon>
        <taxon>Enterobacterales</taxon>
        <taxon>Enterobacteriaceae</taxon>
        <taxon>Cronobacter</taxon>
    </lineage>
</organism>
<reference evidence="5" key="3">
    <citation type="submission" date="2015-09" db="EMBL/GenBank/DDBJ databases">
        <title>Cronobacter genome sequencing and assembly.</title>
        <authorList>
            <person name="Descombes P."/>
            <person name="Baert L."/>
            <person name="Ngom-Bru C."/>
            <person name="Barretto C."/>
        </authorList>
    </citation>
    <scope>NUCLEOTIDE SEQUENCE [LARGE SCALE GENOMIC DNA]</scope>
    <source>
        <strain evidence="5">LMG 26250</strain>
    </source>
</reference>
<dbReference type="STRING" id="1073999.AFK62_08865"/>
<gene>
    <name evidence="2" type="ORF">AFK62_08865</name>
    <name evidence="3" type="ORF">BN137_2945</name>
</gene>
<keyword evidence="5" id="KW-1185">Reference proteome</keyword>
<accession>K8A1U6</accession>
<dbReference type="PATRIC" id="fig|1073999.7.peg.1848"/>
<evidence type="ECO:0000313" key="4">
    <source>
        <dbReference type="Proteomes" id="UP000009340"/>
    </source>
</evidence>
<name>K8A1U6_9ENTR</name>
<evidence type="ECO:0000313" key="2">
    <source>
        <dbReference type="EMBL" id="ALB62603.1"/>
    </source>
</evidence>
<evidence type="ECO:0000313" key="5">
    <source>
        <dbReference type="Proteomes" id="UP000067320"/>
    </source>
</evidence>
<dbReference type="Proteomes" id="UP000009340">
    <property type="component" value="Unassembled WGS sequence"/>
</dbReference>
<dbReference type="KEGG" id="ccon:AFK62_08865"/>
<proteinExistence type="predicted"/>
<keyword evidence="1" id="KW-0732">Signal</keyword>
<sequence length="97" mass="10962">MKKRHALLLYVSLFMSLPAFASSDESWQTLVADLNRACLSEAGMTEVQTSKPVLFPDETGKVALLLKGRMAKVKQKVSLMCLYDKAKKKAYVSEYQW</sequence>
<reference evidence="2 5" key="4">
    <citation type="journal article" date="2016" name="Genome Announc.">
        <title>Fully Closed Genome Sequences of Five Type Strains of the Genus Cronobacter and One Cronobacter sakazakii Strain.</title>
        <authorList>
            <person name="Moine D."/>
            <person name="Kassam M."/>
            <person name="Baert L."/>
            <person name="Tang Y."/>
            <person name="Barretto C."/>
            <person name="Ngom Bru C."/>
            <person name="Klijn A."/>
            <person name="Descombes P."/>
        </authorList>
    </citation>
    <scope>NUCLEOTIDE SEQUENCE [LARGE SCALE GENOMIC DNA]</scope>
    <source>
        <strain evidence="2 5">LMG 26250</strain>
    </source>
</reference>